<evidence type="ECO:0000256" key="2">
    <source>
        <dbReference type="SAM" id="SignalP"/>
    </source>
</evidence>
<dbReference type="PROSITE" id="PS51257">
    <property type="entry name" value="PROKAR_LIPOPROTEIN"/>
    <property type="match status" value="1"/>
</dbReference>
<evidence type="ECO:0000313" key="3">
    <source>
        <dbReference type="EMBL" id="MFB4192911.1"/>
    </source>
</evidence>
<dbReference type="EMBL" id="JBHGBT010000001">
    <property type="protein sequence ID" value="MFB4192911.1"/>
    <property type="molecule type" value="Genomic_DNA"/>
</dbReference>
<dbReference type="Proteomes" id="UP001577267">
    <property type="component" value="Unassembled WGS sequence"/>
</dbReference>
<sequence length="248" mass="26654">MTTATRRGPQGRAVAPFLVLLLLAACSQSSQDTSRVAEESQAPTSPAPSPSIDPAEFVDEIDNPYLPLGPGTGHHFDGICPTGPASLVTEVTQDREEIMGVSTLVVRERRTCEGEPVAEVRQFYAQDEGGNVWYFGRDAGDGDASWRAGTDGAQPGVVMLAEPLVGEIYQQEFVPGVAEDEAQVISMSENLTISLGQFSEVLKIRESSRLDPEVVTEKYYAKELGLIRSQRVQGGNNNLELAEITGVG</sequence>
<evidence type="ECO:0008006" key="5">
    <source>
        <dbReference type="Google" id="ProtNLM"/>
    </source>
</evidence>
<accession>A0ABV4ZIQ7</accession>
<organism evidence="3 4">
    <name type="scientific">Streptomyces carpaticus</name>
    <dbReference type="NCBI Taxonomy" id="285558"/>
    <lineage>
        <taxon>Bacteria</taxon>
        <taxon>Bacillati</taxon>
        <taxon>Actinomycetota</taxon>
        <taxon>Actinomycetes</taxon>
        <taxon>Kitasatosporales</taxon>
        <taxon>Streptomycetaceae</taxon>
        <taxon>Streptomyces</taxon>
    </lineage>
</organism>
<comment type="caution">
    <text evidence="3">The sequence shown here is derived from an EMBL/GenBank/DDBJ whole genome shotgun (WGS) entry which is preliminary data.</text>
</comment>
<evidence type="ECO:0000256" key="1">
    <source>
        <dbReference type="SAM" id="MobiDB-lite"/>
    </source>
</evidence>
<dbReference type="RefSeq" id="WP_375060980.1">
    <property type="nucleotide sequence ID" value="NZ_JBHGBT010000001.1"/>
</dbReference>
<name>A0ABV4ZIQ7_9ACTN</name>
<evidence type="ECO:0000313" key="4">
    <source>
        <dbReference type="Proteomes" id="UP001577267"/>
    </source>
</evidence>
<reference evidence="3 4" key="1">
    <citation type="submission" date="2024-09" db="EMBL/GenBank/DDBJ databases">
        <title>Draft genome sequence of multifaceted antimicrobials producing Streptomyces sp. strain FH1.</title>
        <authorList>
            <person name="Hassan F."/>
            <person name="Ali H."/>
            <person name="Hassan N."/>
            <person name="Nawaz A."/>
        </authorList>
    </citation>
    <scope>NUCLEOTIDE SEQUENCE [LARGE SCALE GENOMIC DNA]</scope>
    <source>
        <strain evidence="3 4">FH1</strain>
    </source>
</reference>
<keyword evidence="4" id="KW-1185">Reference proteome</keyword>
<feature type="chain" id="PRO_5046593998" description="DUF3558 domain-containing protein" evidence="2">
    <location>
        <begin position="31"/>
        <end position="248"/>
    </location>
</feature>
<feature type="region of interest" description="Disordered" evidence="1">
    <location>
        <begin position="31"/>
        <end position="57"/>
    </location>
</feature>
<keyword evidence="2" id="KW-0732">Signal</keyword>
<protein>
    <recommendedName>
        <fullName evidence="5">DUF3558 domain-containing protein</fullName>
    </recommendedName>
</protein>
<feature type="signal peptide" evidence="2">
    <location>
        <begin position="1"/>
        <end position="30"/>
    </location>
</feature>
<gene>
    <name evidence="3" type="ORF">ACE11A_00780</name>
</gene>
<proteinExistence type="predicted"/>